<name>A0A9D4V754_ADICA</name>
<feature type="region of interest" description="Disordered" evidence="1">
    <location>
        <begin position="1"/>
        <end position="88"/>
    </location>
</feature>
<dbReference type="AlphaFoldDB" id="A0A9D4V754"/>
<sequence length="159" mass="17364">MPKNVPRQAIPSSAPKLRQRAGQDRLVGKRVNLQSEQRAYKAGKQAKSPLHTKIEKQAVEGIGEPAGDVGVPQSGQGSKKKQKLKEREEEGILQWSCRGWLRAIDARLLGSSFHAKGRYRCGNEVEKSIARVVGEDVPAAEKELAGANPEEQISEDGSE</sequence>
<evidence type="ECO:0000256" key="1">
    <source>
        <dbReference type="SAM" id="MobiDB-lite"/>
    </source>
</evidence>
<comment type="caution">
    <text evidence="2">The sequence shown here is derived from an EMBL/GenBank/DDBJ whole genome shotgun (WGS) entry which is preliminary data.</text>
</comment>
<evidence type="ECO:0000313" key="3">
    <source>
        <dbReference type="Proteomes" id="UP000886520"/>
    </source>
</evidence>
<protein>
    <submittedName>
        <fullName evidence="2">Uncharacterized protein</fullName>
    </submittedName>
</protein>
<reference evidence="2 3" key="1">
    <citation type="submission" date="2021-01" db="EMBL/GenBank/DDBJ databases">
        <title>Adiantum capillus-veneris genome.</title>
        <authorList>
            <person name="Fang Y."/>
            <person name="Liao Q."/>
        </authorList>
    </citation>
    <scope>NUCLEOTIDE SEQUENCE [LARGE SCALE GENOMIC DNA]</scope>
    <source>
        <strain evidence="2">H3</strain>
        <tissue evidence="2">Leaf</tissue>
    </source>
</reference>
<evidence type="ECO:0000313" key="2">
    <source>
        <dbReference type="EMBL" id="KAI5080187.1"/>
    </source>
</evidence>
<dbReference type="Proteomes" id="UP000886520">
    <property type="component" value="Chromosome 5"/>
</dbReference>
<accession>A0A9D4V754</accession>
<organism evidence="2 3">
    <name type="scientific">Adiantum capillus-veneris</name>
    <name type="common">Maidenhair fern</name>
    <dbReference type="NCBI Taxonomy" id="13818"/>
    <lineage>
        <taxon>Eukaryota</taxon>
        <taxon>Viridiplantae</taxon>
        <taxon>Streptophyta</taxon>
        <taxon>Embryophyta</taxon>
        <taxon>Tracheophyta</taxon>
        <taxon>Polypodiopsida</taxon>
        <taxon>Polypodiidae</taxon>
        <taxon>Polypodiales</taxon>
        <taxon>Pteridineae</taxon>
        <taxon>Pteridaceae</taxon>
        <taxon>Vittarioideae</taxon>
        <taxon>Adiantum</taxon>
    </lineage>
</organism>
<dbReference type="EMBL" id="JABFUD020000005">
    <property type="protein sequence ID" value="KAI5080187.1"/>
    <property type="molecule type" value="Genomic_DNA"/>
</dbReference>
<gene>
    <name evidence="2" type="ORF">GOP47_0005666</name>
</gene>
<proteinExistence type="predicted"/>
<keyword evidence="3" id="KW-1185">Reference proteome</keyword>